<dbReference type="Gene3D" id="1.10.10.60">
    <property type="entry name" value="Homeodomain-like"/>
    <property type="match status" value="2"/>
</dbReference>
<dbReference type="SUPFAM" id="SSF46689">
    <property type="entry name" value="Homeodomain-like"/>
    <property type="match status" value="1"/>
</dbReference>
<reference evidence="8 9" key="2">
    <citation type="submission" date="2016-10" db="EMBL/GenBank/DDBJ databases">
        <authorList>
            <person name="Varghese N."/>
            <person name="Submissions S."/>
        </authorList>
    </citation>
    <scope>NUCLEOTIDE SEQUENCE [LARGE SCALE GENOMIC DNA]</scope>
    <source>
        <strain evidence="9">ATCC 20501</strain>
        <strain evidence="7 8">CGMCC 4.3529</strain>
    </source>
</reference>
<evidence type="ECO:0000259" key="5">
    <source>
        <dbReference type="PROSITE" id="PS01124"/>
    </source>
</evidence>
<sequence length="279" mass="30469">MSEVVGKPVLWTDDSAVCEPLAHGEQVAAHFHDFGQLRYAASGALVTATRAGTWVAPTSRITWVPPFHVHSSRSYGQTDVRLLRVPAELAERLPAEPSVFVASALLRETYLALLSDREPVDSPRTSLLLEVVVSELARARREPLRLPEPSDTRLKAVTDLLHADPANPATLAELGRRTGSSERTLSRLFGSELSMSFHQWRTLLRIQRALLELGEGASVTDTAMRLGWANPSSFIDAFTDLIGQTPGRYRATARAAHDRRRRGGLAESASGDDAADQST</sequence>
<dbReference type="Proteomes" id="UP000236729">
    <property type="component" value="Unassembled WGS sequence"/>
</dbReference>
<keyword evidence="3" id="KW-0804">Transcription</keyword>
<evidence type="ECO:0000256" key="3">
    <source>
        <dbReference type="ARBA" id="ARBA00023163"/>
    </source>
</evidence>
<accession>A0A1H6DD61</accession>
<evidence type="ECO:0000313" key="8">
    <source>
        <dbReference type="Proteomes" id="UP000199690"/>
    </source>
</evidence>
<dbReference type="RefSeq" id="WP_093355925.1">
    <property type="nucleotide sequence ID" value="NZ_FNVB01000006.1"/>
</dbReference>
<dbReference type="PANTHER" id="PTHR11019">
    <property type="entry name" value="HTH-TYPE TRANSCRIPTIONAL REGULATOR NIMR"/>
    <property type="match status" value="1"/>
</dbReference>
<dbReference type="InterPro" id="IPR009057">
    <property type="entry name" value="Homeodomain-like_sf"/>
</dbReference>
<keyword evidence="8" id="KW-1185">Reference proteome</keyword>
<dbReference type="SMR" id="A0A1H6DD61"/>
<dbReference type="CDD" id="cd06124">
    <property type="entry name" value="cupin_NimR-like_N"/>
    <property type="match status" value="1"/>
</dbReference>
<feature type="region of interest" description="Disordered" evidence="4">
    <location>
        <begin position="252"/>
        <end position="279"/>
    </location>
</feature>
<dbReference type="AlphaFoldDB" id="A0A1H6DD61"/>
<dbReference type="PANTHER" id="PTHR11019:SF199">
    <property type="entry name" value="HTH-TYPE TRANSCRIPTIONAL REGULATOR NIMR"/>
    <property type="match status" value="1"/>
</dbReference>
<dbReference type="InterPro" id="IPR003313">
    <property type="entry name" value="AraC-bd"/>
</dbReference>
<dbReference type="SMART" id="SM00342">
    <property type="entry name" value="HTH_ARAC"/>
    <property type="match status" value="1"/>
</dbReference>
<dbReference type="InterPro" id="IPR011051">
    <property type="entry name" value="RmlC_Cupin_sf"/>
</dbReference>
<dbReference type="GO" id="GO:0003700">
    <property type="term" value="F:DNA-binding transcription factor activity"/>
    <property type="evidence" value="ECO:0007669"/>
    <property type="project" value="InterPro"/>
</dbReference>
<protein>
    <submittedName>
        <fullName evidence="6">AraC-type DNA-binding protein</fullName>
    </submittedName>
</protein>
<dbReference type="PROSITE" id="PS01124">
    <property type="entry name" value="HTH_ARAC_FAMILY_2"/>
    <property type="match status" value="1"/>
</dbReference>
<dbReference type="Pfam" id="PF12833">
    <property type="entry name" value="HTH_18"/>
    <property type="match status" value="1"/>
</dbReference>
<dbReference type="SUPFAM" id="SSF51182">
    <property type="entry name" value="RmlC-like cupins"/>
    <property type="match status" value="1"/>
</dbReference>
<evidence type="ECO:0000256" key="4">
    <source>
        <dbReference type="SAM" id="MobiDB-lite"/>
    </source>
</evidence>
<gene>
    <name evidence="6" type="ORF">SAMN02982929_04098</name>
    <name evidence="7" type="ORF">SAMN05216506_11015</name>
</gene>
<proteinExistence type="predicted"/>
<feature type="domain" description="HTH araC/xylS-type" evidence="5">
    <location>
        <begin position="155"/>
        <end position="252"/>
    </location>
</feature>
<keyword evidence="1" id="KW-0805">Transcription regulation</keyword>
<organism evidence="6 9">
    <name type="scientific">Saccharopolyspora kobensis</name>
    <dbReference type="NCBI Taxonomy" id="146035"/>
    <lineage>
        <taxon>Bacteria</taxon>
        <taxon>Bacillati</taxon>
        <taxon>Actinomycetota</taxon>
        <taxon>Actinomycetes</taxon>
        <taxon>Pseudonocardiales</taxon>
        <taxon>Pseudonocardiaceae</taxon>
        <taxon>Saccharopolyspora</taxon>
    </lineage>
</organism>
<dbReference type="GO" id="GO:0043565">
    <property type="term" value="F:sequence-specific DNA binding"/>
    <property type="evidence" value="ECO:0007669"/>
    <property type="project" value="InterPro"/>
</dbReference>
<evidence type="ECO:0000313" key="9">
    <source>
        <dbReference type="Proteomes" id="UP000236729"/>
    </source>
</evidence>
<keyword evidence="2 6" id="KW-0238">DNA-binding</keyword>
<reference evidence="6" key="1">
    <citation type="submission" date="2016-10" db="EMBL/GenBank/DDBJ databases">
        <authorList>
            <person name="de Groot N.N."/>
        </authorList>
    </citation>
    <scope>NUCLEOTIDE SEQUENCE [LARGE SCALE GENOMIC DNA]</scope>
    <source>
        <strain evidence="6">ATCC 20501</strain>
    </source>
</reference>
<accession>A0A1I1YZH6</accession>
<name>A0A1H6DD61_9PSEU</name>
<dbReference type="EMBL" id="FNVB01000006">
    <property type="protein sequence ID" value="SEG82396.1"/>
    <property type="molecule type" value="Genomic_DNA"/>
</dbReference>
<dbReference type="EMBL" id="FOME01000010">
    <property type="protein sequence ID" value="SFE24388.1"/>
    <property type="molecule type" value="Genomic_DNA"/>
</dbReference>
<dbReference type="Pfam" id="PF02311">
    <property type="entry name" value="AraC_binding"/>
    <property type="match status" value="1"/>
</dbReference>
<evidence type="ECO:0000256" key="2">
    <source>
        <dbReference type="ARBA" id="ARBA00023125"/>
    </source>
</evidence>
<dbReference type="InterPro" id="IPR018060">
    <property type="entry name" value="HTH_AraC"/>
</dbReference>
<evidence type="ECO:0000313" key="7">
    <source>
        <dbReference type="EMBL" id="SFE24388.1"/>
    </source>
</evidence>
<dbReference type="Proteomes" id="UP000199690">
    <property type="component" value="Unassembled WGS sequence"/>
</dbReference>
<evidence type="ECO:0000256" key="1">
    <source>
        <dbReference type="ARBA" id="ARBA00023015"/>
    </source>
</evidence>
<evidence type="ECO:0000313" key="6">
    <source>
        <dbReference type="EMBL" id="SEG82396.1"/>
    </source>
</evidence>